<feature type="non-terminal residue" evidence="1">
    <location>
        <position position="1"/>
    </location>
</feature>
<name>A0A1B6MEF2_9HEMI</name>
<dbReference type="InterPro" id="IPR038765">
    <property type="entry name" value="Papain-like_cys_pep_sf"/>
</dbReference>
<dbReference type="Gene3D" id="3.40.395.10">
    <property type="entry name" value="Adenoviral Proteinase, Chain A"/>
    <property type="match status" value="1"/>
</dbReference>
<reference evidence="1" key="1">
    <citation type="submission" date="2015-11" db="EMBL/GenBank/DDBJ databases">
        <title>De novo transcriptome assembly of four potential Pierce s Disease insect vectors from Arizona vineyards.</title>
        <authorList>
            <person name="Tassone E.E."/>
        </authorList>
    </citation>
    <scope>NUCLEOTIDE SEQUENCE</scope>
</reference>
<protein>
    <submittedName>
        <fullName evidence="1">Uncharacterized protein</fullName>
    </submittedName>
</protein>
<dbReference type="AlphaFoldDB" id="A0A1B6MEF2"/>
<sequence length="159" mass="17688">KPLNSVTEVHQTPELGHLSISVLDTSNKTSTPKTDEHGSILSENSLTRNYSVDLSNVSIADVSNNMPLVTLNEKSKGTGAHILKAEVKENIPISLMEAEWVTDDTVDVYSNILNNKVLDRDVYFMNPVVTQAVKIIDDYDSIIKPLQLHNKKLIFFPVN</sequence>
<accession>A0A1B6MEF2</accession>
<gene>
    <name evidence="1" type="ORF">g.60</name>
</gene>
<dbReference type="SUPFAM" id="SSF54001">
    <property type="entry name" value="Cysteine proteinases"/>
    <property type="match status" value="1"/>
</dbReference>
<proteinExistence type="predicted"/>
<dbReference type="EMBL" id="GEBQ01005683">
    <property type="protein sequence ID" value="JAT34294.1"/>
    <property type="molecule type" value="Transcribed_RNA"/>
</dbReference>
<evidence type="ECO:0000313" key="1">
    <source>
        <dbReference type="EMBL" id="JAT34294.1"/>
    </source>
</evidence>
<feature type="non-terminal residue" evidence="1">
    <location>
        <position position="159"/>
    </location>
</feature>
<organism evidence="1">
    <name type="scientific">Graphocephala atropunctata</name>
    <dbReference type="NCBI Taxonomy" id="36148"/>
    <lineage>
        <taxon>Eukaryota</taxon>
        <taxon>Metazoa</taxon>
        <taxon>Ecdysozoa</taxon>
        <taxon>Arthropoda</taxon>
        <taxon>Hexapoda</taxon>
        <taxon>Insecta</taxon>
        <taxon>Pterygota</taxon>
        <taxon>Neoptera</taxon>
        <taxon>Paraneoptera</taxon>
        <taxon>Hemiptera</taxon>
        <taxon>Auchenorrhyncha</taxon>
        <taxon>Membracoidea</taxon>
        <taxon>Cicadellidae</taxon>
        <taxon>Cicadellinae</taxon>
        <taxon>Cicadellini</taxon>
        <taxon>Graphocephala</taxon>
    </lineage>
</organism>